<evidence type="ECO:0000256" key="3">
    <source>
        <dbReference type="ARBA" id="ARBA00023163"/>
    </source>
</evidence>
<keyword evidence="1" id="KW-0805">Transcription regulation</keyword>
<dbReference type="GO" id="GO:0003700">
    <property type="term" value="F:DNA-binding transcription factor activity"/>
    <property type="evidence" value="ECO:0007669"/>
    <property type="project" value="InterPro"/>
</dbReference>
<dbReference type="Proteomes" id="UP000004778">
    <property type="component" value="Unassembled WGS sequence"/>
</dbReference>
<dbReference type="SUPFAM" id="SSF46785">
    <property type="entry name" value="Winged helix' DNA-binding domain"/>
    <property type="match status" value="1"/>
</dbReference>
<dbReference type="Gene3D" id="1.10.10.10">
    <property type="entry name" value="Winged helix-like DNA-binding domain superfamily/Winged helix DNA-binding domain"/>
    <property type="match status" value="1"/>
</dbReference>
<accession>C0W8Y6</accession>
<dbReference type="CDD" id="cd07377">
    <property type="entry name" value="WHTH_GntR"/>
    <property type="match status" value="1"/>
</dbReference>
<evidence type="ECO:0000259" key="4">
    <source>
        <dbReference type="PROSITE" id="PS50949"/>
    </source>
</evidence>
<dbReference type="SMART" id="SM00345">
    <property type="entry name" value="HTH_GNTR"/>
    <property type="match status" value="1"/>
</dbReference>
<keyword evidence="3" id="KW-0804">Transcription</keyword>
<comment type="caution">
    <text evidence="5">The sequence shown here is derived from an EMBL/GenBank/DDBJ whole genome shotgun (WGS) entry which is preliminary data.</text>
</comment>
<sequence length="137" mass="14879">MHQYRWEVGSLMQIDDSRPIWVQLVAEFRLRIVSGQWAPGSKIPSVRELASSAGVNPNTVQRALAALDRTGLTAAERTAGRFVTADGAVLDAVRAELATEATDAYLTSLTGLGMSLEEVTRLLAVRWSDLHAEGENT</sequence>
<dbReference type="InterPro" id="IPR036390">
    <property type="entry name" value="WH_DNA-bd_sf"/>
</dbReference>
<keyword evidence="2" id="KW-0238">DNA-binding</keyword>
<evidence type="ECO:0000256" key="2">
    <source>
        <dbReference type="ARBA" id="ARBA00023125"/>
    </source>
</evidence>
<reference evidence="5 6" key="1">
    <citation type="submission" date="2009-01" db="EMBL/GenBank/DDBJ databases">
        <authorList>
            <person name="Qin X."/>
            <person name="Bachman B."/>
            <person name="Battles P."/>
            <person name="Bell A."/>
            <person name="Bess C."/>
            <person name="Bickham C."/>
            <person name="Chaboub L."/>
            <person name="Chen D."/>
            <person name="Coyle M."/>
            <person name="Deiros D.R."/>
            <person name="Dinh H."/>
            <person name="Forbes L."/>
            <person name="Fowler G."/>
            <person name="Francisco L."/>
            <person name="Fu Q."/>
            <person name="Gubbala S."/>
            <person name="Hale W."/>
            <person name="Han Y."/>
            <person name="Hemphill L."/>
            <person name="Highlander S.K."/>
            <person name="Hirani K."/>
            <person name="Hogues M."/>
            <person name="Jackson L."/>
            <person name="Jakkamsetti A."/>
            <person name="Javaid M."/>
            <person name="Jiang H."/>
            <person name="Korchina V."/>
            <person name="Kovar C."/>
            <person name="Lara F."/>
            <person name="Lee S."/>
            <person name="Mata R."/>
            <person name="Mathew T."/>
            <person name="Moen C."/>
            <person name="Morales K."/>
            <person name="Munidasa M."/>
            <person name="Nazareth L."/>
            <person name="Ngo R."/>
            <person name="Nguyen L."/>
            <person name="Okwuonu G."/>
            <person name="Ongeri F."/>
            <person name="Patil S."/>
            <person name="Petrosino J."/>
            <person name="Pham C."/>
            <person name="Pham P."/>
            <person name="Pu L.-L."/>
            <person name="Puazo M."/>
            <person name="Raj R."/>
            <person name="Reid J."/>
            <person name="Rouhana J."/>
            <person name="Saada N."/>
            <person name="Shang Y."/>
            <person name="Simmons D."/>
            <person name="Thornton R."/>
            <person name="Warren J."/>
            <person name="Weissenberger G."/>
            <person name="Zhang J."/>
            <person name="Zhang L."/>
            <person name="Zhou C."/>
            <person name="Zhu D."/>
            <person name="Muzny D."/>
            <person name="Worley K."/>
            <person name="Gibbs R."/>
        </authorList>
    </citation>
    <scope>NUCLEOTIDE SEQUENCE [LARGE SCALE GENOMIC DNA]</scope>
    <source>
        <strain evidence="5 6">DSM 15434</strain>
    </source>
</reference>
<keyword evidence="6" id="KW-1185">Reference proteome</keyword>
<dbReference type="eggNOG" id="COG1725">
    <property type="taxonomic scope" value="Bacteria"/>
</dbReference>
<dbReference type="InterPro" id="IPR000524">
    <property type="entry name" value="Tscrpt_reg_HTH_GntR"/>
</dbReference>
<dbReference type="GO" id="GO:0003677">
    <property type="term" value="F:DNA binding"/>
    <property type="evidence" value="ECO:0007669"/>
    <property type="project" value="UniProtKB-KW"/>
</dbReference>
<dbReference type="Pfam" id="PF00392">
    <property type="entry name" value="GntR"/>
    <property type="match status" value="1"/>
</dbReference>
<dbReference type="PANTHER" id="PTHR38445:SF6">
    <property type="entry name" value="GNTR-FAMILY TRANSCRIPTIONAL REGULATOR"/>
    <property type="match status" value="1"/>
</dbReference>
<evidence type="ECO:0000313" key="6">
    <source>
        <dbReference type="Proteomes" id="UP000004778"/>
    </source>
</evidence>
<dbReference type="PROSITE" id="PS50949">
    <property type="entry name" value="HTH_GNTR"/>
    <property type="match status" value="1"/>
</dbReference>
<feature type="domain" description="HTH gntR-type" evidence="4">
    <location>
        <begin position="18"/>
        <end position="86"/>
    </location>
</feature>
<name>C0W8Y6_9ACTO</name>
<protein>
    <submittedName>
        <fullName evidence="5">Transcriptional regulator, GntR family</fullName>
    </submittedName>
</protein>
<dbReference type="InterPro" id="IPR036388">
    <property type="entry name" value="WH-like_DNA-bd_sf"/>
</dbReference>
<dbReference type="EMBL" id="ACFH01000217">
    <property type="protein sequence ID" value="EEH64800.1"/>
    <property type="molecule type" value="Genomic_DNA"/>
</dbReference>
<dbReference type="STRING" id="103621.GCA_001067145_00405"/>
<evidence type="ECO:0000256" key="1">
    <source>
        <dbReference type="ARBA" id="ARBA00023015"/>
    </source>
</evidence>
<gene>
    <name evidence="5" type="ORF">HMPREF0058_2330</name>
</gene>
<organism evidence="5 6">
    <name type="scientific">Actinomyces urogenitalis DSM 15434</name>
    <dbReference type="NCBI Taxonomy" id="525246"/>
    <lineage>
        <taxon>Bacteria</taxon>
        <taxon>Bacillati</taxon>
        <taxon>Actinomycetota</taxon>
        <taxon>Actinomycetes</taxon>
        <taxon>Actinomycetales</taxon>
        <taxon>Actinomycetaceae</taxon>
        <taxon>Actinomyces</taxon>
    </lineage>
</organism>
<evidence type="ECO:0000313" key="5">
    <source>
        <dbReference type="EMBL" id="EEH64800.1"/>
    </source>
</evidence>
<dbReference type="PANTHER" id="PTHR38445">
    <property type="entry name" value="HTH-TYPE TRANSCRIPTIONAL REPRESSOR YTRA"/>
    <property type="match status" value="1"/>
</dbReference>
<dbReference type="HOGENOM" id="CLU_017584_10_0_11"/>
<proteinExistence type="predicted"/>
<dbReference type="AlphaFoldDB" id="C0W8Y6"/>